<dbReference type="EMBL" id="FXTI01000006">
    <property type="protein sequence ID" value="SMO73622.1"/>
    <property type="molecule type" value="Genomic_DNA"/>
</dbReference>
<proteinExistence type="predicted"/>
<dbReference type="AlphaFoldDB" id="A0A521DPT3"/>
<keyword evidence="2" id="KW-1185">Reference proteome</keyword>
<dbReference type="Proteomes" id="UP000315636">
    <property type="component" value="Unassembled WGS sequence"/>
</dbReference>
<dbReference type="RefSeq" id="WP_142505755.1">
    <property type="nucleotide sequence ID" value="NZ_FXTI01000006.1"/>
</dbReference>
<name>A0A521DPT3_9BACL</name>
<dbReference type="OrthoDB" id="2991192at2"/>
<accession>A0A521DPT3</accession>
<gene>
    <name evidence="1" type="ORF">SAMN06264849_106181</name>
</gene>
<evidence type="ECO:0000313" key="1">
    <source>
        <dbReference type="EMBL" id="SMO73622.1"/>
    </source>
</evidence>
<organism evidence="1 2">
    <name type="scientific">Melghirimyces algeriensis</name>
    <dbReference type="NCBI Taxonomy" id="910412"/>
    <lineage>
        <taxon>Bacteria</taxon>
        <taxon>Bacillati</taxon>
        <taxon>Bacillota</taxon>
        <taxon>Bacilli</taxon>
        <taxon>Bacillales</taxon>
        <taxon>Thermoactinomycetaceae</taxon>
        <taxon>Melghirimyces</taxon>
    </lineage>
</organism>
<reference evidence="1 2" key="1">
    <citation type="submission" date="2017-05" db="EMBL/GenBank/DDBJ databases">
        <authorList>
            <person name="Varghese N."/>
            <person name="Submissions S."/>
        </authorList>
    </citation>
    <scope>NUCLEOTIDE SEQUENCE [LARGE SCALE GENOMIC DNA]</scope>
    <source>
        <strain evidence="1 2">DSM 45474</strain>
    </source>
</reference>
<sequence length="63" mass="7186">MGYWYVELSDGKIALITDDPFFHPETLSEPVYGEGSTKVEETLAKISEAIYGEWKDLLEQTDE</sequence>
<protein>
    <submittedName>
        <fullName evidence="1">Uncharacterized protein</fullName>
    </submittedName>
</protein>
<evidence type="ECO:0000313" key="2">
    <source>
        <dbReference type="Proteomes" id="UP000315636"/>
    </source>
</evidence>